<keyword evidence="5 6" id="KW-0472">Membrane</keyword>
<keyword evidence="8" id="KW-1185">Reference proteome</keyword>
<reference evidence="7" key="1">
    <citation type="submission" date="2022-12" db="EMBL/GenBank/DDBJ databases">
        <title>Clostridium sp. nov., isolated from industrial wastewater.</title>
        <authorList>
            <person name="Jiayan W."/>
        </authorList>
    </citation>
    <scope>NUCLEOTIDE SEQUENCE</scope>
    <source>
        <strain evidence="7">ZC22-4</strain>
    </source>
</reference>
<dbReference type="EMBL" id="JAPQFJ010000003">
    <property type="protein sequence ID" value="MCY6957741.1"/>
    <property type="molecule type" value="Genomic_DNA"/>
</dbReference>
<name>A0ABT4D926_9CLOT</name>
<protein>
    <submittedName>
        <fullName evidence="7">Phosphate-starvation-inducible PsiE family protein</fullName>
    </submittedName>
</protein>
<dbReference type="RefSeq" id="WP_268060134.1">
    <property type="nucleotide sequence ID" value="NZ_JAPQFJ010000003.1"/>
</dbReference>
<comment type="subcellular location">
    <subcellularLocation>
        <location evidence="1">Cell membrane</location>
        <topology evidence="1">Multi-pass membrane protein</topology>
    </subcellularLocation>
</comment>
<proteinExistence type="predicted"/>
<evidence type="ECO:0000256" key="5">
    <source>
        <dbReference type="ARBA" id="ARBA00023136"/>
    </source>
</evidence>
<dbReference type="InterPro" id="IPR020948">
    <property type="entry name" value="P_starv_induced_PsiE-like"/>
</dbReference>
<evidence type="ECO:0000256" key="3">
    <source>
        <dbReference type="ARBA" id="ARBA00022692"/>
    </source>
</evidence>
<organism evidence="7 8">
    <name type="scientific">Clostridium brassicae</name>
    <dbReference type="NCBI Taxonomy" id="2999072"/>
    <lineage>
        <taxon>Bacteria</taxon>
        <taxon>Bacillati</taxon>
        <taxon>Bacillota</taxon>
        <taxon>Clostridia</taxon>
        <taxon>Eubacteriales</taxon>
        <taxon>Clostridiaceae</taxon>
        <taxon>Clostridium</taxon>
    </lineage>
</organism>
<evidence type="ECO:0000256" key="2">
    <source>
        <dbReference type="ARBA" id="ARBA00022475"/>
    </source>
</evidence>
<evidence type="ECO:0000256" key="1">
    <source>
        <dbReference type="ARBA" id="ARBA00004651"/>
    </source>
</evidence>
<keyword evidence="3 6" id="KW-0812">Transmembrane</keyword>
<keyword evidence="2" id="KW-1003">Cell membrane</keyword>
<evidence type="ECO:0000313" key="8">
    <source>
        <dbReference type="Proteomes" id="UP001144612"/>
    </source>
</evidence>
<sequence length="140" mass="16050">MKKNSIKEFVFKLSHIFEIILALMVLLKVLLGTIDLFRMIWVSYVQNISNPVTYYELEDLFGYALLLVIGVELVVMLTLHTAESVIDVLLYAIARKILLIPKDKGMTEIFMGILAIVLLFGIKKYLFNKKEYLDENSGSD</sequence>
<dbReference type="Proteomes" id="UP001144612">
    <property type="component" value="Unassembled WGS sequence"/>
</dbReference>
<evidence type="ECO:0000256" key="6">
    <source>
        <dbReference type="SAM" id="Phobius"/>
    </source>
</evidence>
<comment type="caution">
    <text evidence="7">The sequence shown here is derived from an EMBL/GenBank/DDBJ whole genome shotgun (WGS) entry which is preliminary data.</text>
</comment>
<gene>
    <name evidence="7" type="ORF">OW729_03865</name>
</gene>
<keyword evidence="4 6" id="KW-1133">Transmembrane helix</keyword>
<feature type="transmembrane region" description="Helical" evidence="6">
    <location>
        <begin position="61"/>
        <end position="94"/>
    </location>
</feature>
<dbReference type="Pfam" id="PF06146">
    <property type="entry name" value="PsiE"/>
    <property type="match status" value="1"/>
</dbReference>
<feature type="transmembrane region" description="Helical" evidence="6">
    <location>
        <begin position="106"/>
        <end position="127"/>
    </location>
</feature>
<feature type="transmembrane region" description="Helical" evidence="6">
    <location>
        <begin position="20"/>
        <end position="41"/>
    </location>
</feature>
<evidence type="ECO:0000256" key="4">
    <source>
        <dbReference type="ARBA" id="ARBA00022989"/>
    </source>
</evidence>
<evidence type="ECO:0000313" key="7">
    <source>
        <dbReference type="EMBL" id="MCY6957741.1"/>
    </source>
</evidence>
<accession>A0ABT4D926</accession>